<keyword evidence="5 8" id="KW-0378">Hydrolase</keyword>
<feature type="domain" description="Peptidase S8/S53" evidence="11">
    <location>
        <begin position="193"/>
        <end position="608"/>
    </location>
</feature>
<feature type="region of interest" description="Disordered" evidence="9">
    <location>
        <begin position="144"/>
        <end position="163"/>
    </location>
</feature>
<evidence type="ECO:0000313" key="14">
    <source>
        <dbReference type="EMBL" id="WWC89471.1"/>
    </source>
</evidence>
<evidence type="ECO:0000313" key="15">
    <source>
        <dbReference type="Proteomes" id="UP001355207"/>
    </source>
</evidence>
<reference evidence="14 15" key="1">
    <citation type="submission" date="2024-01" db="EMBL/GenBank/DDBJ databases">
        <title>Comparative genomics of Cryptococcus and Kwoniella reveals pathogenesis evolution and contrasting modes of karyotype evolution via chromosome fusion or intercentromeric recombination.</title>
        <authorList>
            <person name="Coelho M.A."/>
            <person name="David-Palma M."/>
            <person name="Shea T."/>
            <person name="Bowers K."/>
            <person name="McGinley-Smith S."/>
            <person name="Mohammad A.W."/>
            <person name="Gnirke A."/>
            <person name="Yurkov A.M."/>
            <person name="Nowrousian M."/>
            <person name="Sun S."/>
            <person name="Cuomo C.A."/>
            <person name="Heitman J."/>
        </authorList>
    </citation>
    <scope>NUCLEOTIDE SEQUENCE [LARGE SCALE GENOMIC DNA]</scope>
    <source>
        <strain evidence="14 15">CBS 6074</strain>
    </source>
</reference>
<dbReference type="AlphaFoldDB" id="A0AAX4JVM1"/>
<evidence type="ECO:0000256" key="10">
    <source>
        <dbReference type="SAM" id="SignalP"/>
    </source>
</evidence>
<keyword evidence="3 8" id="KW-0645">Protease</keyword>
<keyword evidence="2" id="KW-0134">Cell wall</keyword>
<keyword evidence="4 10" id="KW-0732">Signal</keyword>
<dbReference type="InterPro" id="IPR036852">
    <property type="entry name" value="Peptidase_S8/S53_dom_sf"/>
</dbReference>
<dbReference type="Pfam" id="PF00082">
    <property type="entry name" value="Peptidase_S8"/>
    <property type="match status" value="1"/>
</dbReference>
<keyword evidence="2" id="KW-0964">Secreted</keyword>
<gene>
    <name evidence="14" type="ORF">L201_004395</name>
</gene>
<organism evidence="14 15">
    <name type="scientific">Kwoniella dendrophila CBS 6074</name>
    <dbReference type="NCBI Taxonomy" id="1295534"/>
    <lineage>
        <taxon>Eukaryota</taxon>
        <taxon>Fungi</taxon>
        <taxon>Dikarya</taxon>
        <taxon>Basidiomycota</taxon>
        <taxon>Agaricomycotina</taxon>
        <taxon>Tremellomycetes</taxon>
        <taxon>Tremellales</taxon>
        <taxon>Cryptococcaceae</taxon>
        <taxon>Kwoniella</taxon>
    </lineage>
</organism>
<dbReference type="Gene3D" id="3.40.50.200">
    <property type="entry name" value="Peptidase S8/S53 domain"/>
    <property type="match status" value="2"/>
</dbReference>
<dbReference type="PRINTS" id="PR00723">
    <property type="entry name" value="SUBTILISIN"/>
</dbReference>
<dbReference type="SUPFAM" id="SSF52743">
    <property type="entry name" value="Subtilisin-like"/>
    <property type="match status" value="1"/>
</dbReference>
<dbReference type="PANTHER" id="PTHR43806:SF66">
    <property type="entry name" value="SERIN ENDOPEPTIDASE"/>
    <property type="match status" value="1"/>
</dbReference>
<dbReference type="RefSeq" id="XP_066076234.1">
    <property type="nucleotide sequence ID" value="XM_066220137.1"/>
</dbReference>
<feature type="chain" id="PRO_5043702301" description="Peptidase" evidence="10">
    <location>
        <begin position="21"/>
        <end position="984"/>
    </location>
</feature>
<dbReference type="EMBL" id="CP144102">
    <property type="protein sequence ID" value="WWC89471.1"/>
    <property type="molecule type" value="Genomic_DNA"/>
</dbReference>
<dbReference type="PANTHER" id="PTHR43806">
    <property type="entry name" value="PEPTIDASE S8"/>
    <property type="match status" value="1"/>
</dbReference>
<dbReference type="GO" id="GO:0016020">
    <property type="term" value="C:membrane"/>
    <property type="evidence" value="ECO:0007669"/>
    <property type="project" value="InterPro"/>
</dbReference>
<accession>A0AAX4JVM1</accession>
<feature type="signal peptide" evidence="10">
    <location>
        <begin position="1"/>
        <end position="20"/>
    </location>
</feature>
<evidence type="ECO:0000259" key="11">
    <source>
        <dbReference type="Pfam" id="PF00082"/>
    </source>
</evidence>
<dbReference type="Pfam" id="PF06280">
    <property type="entry name" value="fn3_5"/>
    <property type="match status" value="1"/>
</dbReference>
<proteinExistence type="inferred from homology"/>
<name>A0AAX4JVM1_9TREE</name>
<keyword evidence="15" id="KW-1185">Reference proteome</keyword>
<dbReference type="GO" id="GO:0004252">
    <property type="term" value="F:serine-type endopeptidase activity"/>
    <property type="evidence" value="ECO:0007669"/>
    <property type="project" value="UniProtKB-UniRule"/>
</dbReference>
<feature type="active site" description="Charge relay system" evidence="7 8">
    <location>
        <position position="253"/>
    </location>
</feature>
<evidence type="ECO:0000256" key="7">
    <source>
        <dbReference type="PIRSR" id="PIRSR615500-1"/>
    </source>
</evidence>
<dbReference type="GeneID" id="91095065"/>
<dbReference type="GO" id="GO:0005615">
    <property type="term" value="C:extracellular space"/>
    <property type="evidence" value="ECO:0007669"/>
    <property type="project" value="TreeGrafter"/>
</dbReference>
<evidence type="ECO:0000256" key="8">
    <source>
        <dbReference type="PROSITE-ProRule" id="PRU01240"/>
    </source>
</evidence>
<comment type="similarity">
    <text evidence="1 8">Belongs to the peptidase S8 family.</text>
</comment>
<evidence type="ECO:0000259" key="12">
    <source>
        <dbReference type="Pfam" id="PF02225"/>
    </source>
</evidence>
<feature type="domain" description="C5a peptidase/Subtilisin-like protease SBT2-like Fn3-like" evidence="13">
    <location>
        <begin position="644"/>
        <end position="755"/>
    </location>
</feature>
<dbReference type="GO" id="GO:0006508">
    <property type="term" value="P:proteolysis"/>
    <property type="evidence" value="ECO:0007669"/>
    <property type="project" value="UniProtKB-KW"/>
</dbReference>
<dbReference type="InterPro" id="IPR050131">
    <property type="entry name" value="Peptidase_S8_subtilisin-like"/>
</dbReference>
<evidence type="ECO:0000256" key="3">
    <source>
        <dbReference type="ARBA" id="ARBA00022670"/>
    </source>
</evidence>
<feature type="active site" description="Charge relay system" evidence="7 8">
    <location>
        <position position="202"/>
    </location>
</feature>
<dbReference type="Proteomes" id="UP001355207">
    <property type="component" value="Chromosome 5"/>
</dbReference>
<sequence>MKTSTFFSIALALIGSKVNAFNLADVQRTTSGSIVPGRYIVEFDSNAHLSSSGMKRDESISTPHEAIYKQLKERDTSYTVHQEYSDGLFIGASITLNSDNDLANLLSTEGVIDFRQVHLLSLPETVFPQTAQWPAAANLPDSTTYSSTSSSAVNSNSTTTTTSAKVTTTTTCKGFSVLGQIGAESVQASGNKGKGVKIGIIDGGVDYTREPLGGCYGKPECKFIGGYDFVGDSYNGTNSPIPDNDPFDNCYTHGTITAGLIGANSNGNKYNVVGVAPEASLLQYRVFGCNGATTDDIVLQAMQRAYNDGVDIINLSVGESSGWTESMLSVFASRLTASGVVLSISAGNRGQVGSFYSYSPGSGIGAINVGANDNAFFPAQQASVSTGHAPITYFNYQGFTPGTYPLYAFNTDPSVAADGCTIPAGTPNLKGYVVLVRRGGCALEDKAKNIYYQGGRQMLLINTQGSVPLYQNFPLDFGFVSYEDGNYLLSQIGNNHTSTNNTTLTFTFNPYQAPNVWTGNITSYFSEIGPTNDLFMAPSIVAPGTNLISIVPSTFGNWSMEIGTSFSTPLVSGASALYIASKGGSQSTSPDKVKSALQISADYLTTSKSDQTLANVAVQGSGKLNVAEALNQDRLIVSPSEILLNDSNYFASTQYLTLTNPTNKIVKYTLSNLPAGTLLSYQSGLNQSSDQPVPQVSNGANVKFSQSSVTLLPRSTWVVLLQFQQPQGLDSKRFPVYSGFIQITGGSTNVQVPYLGVAAKMKDMPILDGTSYYLGFNSPTILNENNSIQSSSGQSYNFQNGQYPTVIYRLVGGTPLLLIDLIDSNLTTTNLGFTPNYNSKRDLIGDEDVSFLEERKLNSIIDSNNDKFWKSSKTQSLISLYCQLTNFKGINCSGFNQGKSSTFGKVPILGNLYEQDFIPRSTDNIDGAGEDHLTFALKSNKFSNGTIIPNGTYKFLLRTLHITGDRSKQSDYESWVSAPFTIST</sequence>
<dbReference type="InterPro" id="IPR034187">
    <property type="entry name" value="Peptidases_S8_5"/>
</dbReference>
<evidence type="ECO:0008006" key="16">
    <source>
        <dbReference type="Google" id="ProtNLM"/>
    </source>
</evidence>
<protein>
    <recommendedName>
        <fullName evidence="16">Peptidase</fullName>
    </recommendedName>
</protein>
<feature type="active site" description="Charge relay system" evidence="7 8">
    <location>
        <position position="565"/>
    </location>
</feature>
<dbReference type="InterPro" id="IPR000209">
    <property type="entry name" value="Peptidase_S8/S53_dom"/>
</dbReference>
<dbReference type="InterPro" id="IPR015500">
    <property type="entry name" value="Peptidase_S8_subtilisin-rel"/>
</dbReference>
<dbReference type="InterPro" id="IPR003137">
    <property type="entry name" value="PA_domain"/>
</dbReference>
<dbReference type="InterPro" id="IPR046450">
    <property type="entry name" value="PA_dom_sf"/>
</dbReference>
<evidence type="ECO:0000256" key="5">
    <source>
        <dbReference type="ARBA" id="ARBA00022801"/>
    </source>
</evidence>
<evidence type="ECO:0000259" key="13">
    <source>
        <dbReference type="Pfam" id="PF06280"/>
    </source>
</evidence>
<dbReference type="PROSITE" id="PS00138">
    <property type="entry name" value="SUBTILASE_SER"/>
    <property type="match status" value="1"/>
</dbReference>
<dbReference type="InterPro" id="IPR023828">
    <property type="entry name" value="Peptidase_S8_Ser-AS"/>
</dbReference>
<keyword evidence="6 8" id="KW-0720">Serine protease</keyword>
<dbReference type="PROSITE" id="PS51892">
    <property type="entry name" value="SUBTILASE"/>
    <property type="match status" value="1"/>
</dbReference>
<evidence type="ECO:0000256" key="2">
    <source>
        <dbReference type="ARBA" id="ARBA00022512"/>
    </source>
</evidence>
<dbReference type="Pfam" id="PF02225">
    <property type="entry name" value="PA"/>
    <property type="match status" value="1"/>
</dbReference>
<evidence type="ECO:0000256" key="4">
    <source>
        <dbReference type="ARBA" id="ARBA00022729"/>
    </source>
</evidence>
<dbReference type="SUPFAM" id="SSF52025">
    <property type="entry name" value="PA domain"/>
    <property type="match status" value="1"/>
</dbReference>
<feature type="domain" description="PA" evidence="12">
    <location>
        <begin position="411"/>
        <end position="487"/>
    </location>
</feature>
<evidence type="ECO:0000256" key="1">
    <source>
        <dbReference type="ARBA" id="ARBA00011073"/>
    </source>
</evidence>
<evidence type="ECO:0000256" key="9">
    <source>
        <dbReference type="SAM" id="MobiDB-lite"/>
    </source>
</evidence>
<evidence type="ECO:0000256" key="6">
    <source>
        <dbReference type="ARBA" id="ARBA00022825"/>
    </source>
</evidence>
<dbReference type="CDD" id="cd07489">
    <property type="entry name" value="Peptidases_S8_5"/>
    <property type="match status" value="1"/>
</dbReference>
<dbReference type="InterPro" id="IPR010435">
    <property type="entry name" value="C5a/SBT2-like_Fn3"/>
</dbReference>